<protein>
    <recommendedName>
        <fullName evidence="1">N(6)-L-threonylcarbamoyladenine synthase</fullName>
        <ecNumber evidence="1">2.3.1.234</ecNumber>
    </recommendedName>
</protein>
<dbReference type="AlphaFoldDB" id="A0A8H7RX20"/>
<dbReference type="OrthoDB" id="10259622at2759"/>
<comment type="catalytic activity">
    <reaction evidence="6 7">
        <text>L-threonylcarbamoyladenylate + adenosine(37) in tRNA = N(6)-L-threonylcarbamoyladenosine(37) in tRNA + AMP + H(+)</text>
        <dbReference type="Rhea" id="RHEA:37059"/>
        <dbReference type="Rhea" id="RHEA-COMP:10162"/>
        <dbReference type="Rhea" id="RHEA-COMP:10163"/>
        <dbReference type="ChEBI" id="CHEBI:15378"/>
        <dbReference type="ChEBI" id="CHEBI:73682"/>
        <dbReference type="ChEBI" id="CHEBI:74411"/>
        <dbReference type="ChEBI" id="CHEBI:74418"/>
        <dbReference type="ChEBI" id="CHEBI:456215"/>
        <dbReference type="EC" id="2.3.1.234"/>
    </reaction>
</comment>
<comment type="subcellular location">
    <subcellularLocation>
        <location evidence="7">Mitochondrion</location>
    </subcellularLocation>
</comment>
<evidence type="ECO:0000256" key="6">
    <source>
        <dbReference type="ARBA" id="ARBA00048117"/>
    </source>
</evidence>
<dbReference type="Gene3D" id="3.30.420.40">
    <property type="match status" value="2"/>
</dbReference>
<proteinExistence type="inferred from homology"/>
<dbReference type="Pfam" id="PF00814">
    <property type="entry name" value="TsaD"/>
    <property type="match status" value="1"/>
</dbReference>
<keyword evidence="5 7" id="KW-0012">Acyltransferase</keyword>
<dbReference type="SUPFAM" id="SSF53067">
    <property type="entry name" value="Actin-like ATPase domain"/>
    <property type="match status" value="1"/>
</dbReference>
<dbReference type="GO" id="GO:0005739">
    <property type="term" value="C:mitochondrion"/>
    <property type="evidence" value="ECO:0007669"/>
    <property type="project" value="UniProtKB-SubCell"/>
</dbReference>
<evidence type="ECO:0000313" key="9">
    <source>
        <dbReference type="EMBL" id="KAG2218205.1"/>
    </source>
</evidence>
<dbReference type="HAMAP" id="MF_01445">
    <property type="entry name" value="TsaD"/>
    <property type="match status" value="1"/>
</dbReference>
<dbReference type="InterPro" id="IPR043129">
    <property type="entry name" value="ATPase_NBD"/>
</dbReference>
<dbReference type="GO" id="GO:0046872">
    <property type="term" value="F:metal ion binding"/>
    <property type="evidence" value="ECO:0007669"/>
    <property type="project" value="UniProtKB-KW"/>
</dbReference>
<dbReference type="EC" id="2.3.1.234" evidence="1"/>
<dbReference type="PRINTS" id="PR00789">
    <property type="entry name" value="OSIALOPTASE"/>
</dbReference>
<dbReference type="Proteomes" id="UP000646827">
    <property type="component" value="Unassembled WGS sequence"/>
</dbReference>
<evidence type="ECO:0000259" key="8">
    <source>
        <dbReference type="Pfam" id="PF00814"/>
    </source>
</evidence>
<dbReference type="PANTHER" id="PTHR11735:SF6">
    <property type="entry name" value="TRNA N6-ADENOSINE THREONYLCARBAMOYLTRANSFERASE, MITOCHONDRIAL"/>
    <property type="match status" value="1"/>
</dbReference>
<dbReference type="CDD" id="cd24134">
    <property type="entry name" value="ASKHA_NBD_OSGEPL1_QRI7_euk"/>
    <property type="match status" value="1"/>
</dbReference>
<keyword evidence="3 7" id="KW-0819">tRNA processing</keyword>
<evidence type="ECO:0000256" key="1">
    <source>
        <dbReference type="ARBA" id="ARBA00012156"/>
    </source>
</evidence>
<dbReference type="GO" id="GO:0061711">
    <property type="term" value="F:tRNA N(6)-L-threonylcarbamoyladenine synthase activity"/>
    <property type="evidence" value="ECO:0007669"/>
    <property type="project" value="UniProtKB-EC"/>
</dbReference>
<keyword evidence="7" id="KW-0496">Mitochondrion</keyword>
<evidence type="ECO:0000256" key="2">
    <source>
        <dbReference type="ARBA" id="ARBA00022679"/>
    </source>
</evidence>
<gene>
    <name evidence="9" type="ORF">INT45_008674</name>
</gene>
<dbReference type="NCBIfam" id="TIGR03723">
    <property type="entry name" value="T6A_TsaD_YgjD"/>
    <property type="match status" value="1"/>
</dbReference>
<evidence type="ECO:0000256" key="5">
    <source>
        <dbReference type="ARBA" id="ARBA00023315"/>
    </source>
</evidence>
<sequence>MLSRFIRNNNITTIKYQSLFKLHAQKQLYTTTINKKKIVLGIETSCDDTSAAIVTSDRQILSEVVKSQQEMHEPMGGIVPTLASLGHSRHLPNVICETLDRANVSIADIDAIAVTRGPGLPPCLPVGLNAAKTLAAVNKKPLIGVHHMEAHALTARLTTPTSFPFMTLLISGGHTLLLTANGLGDYDQLGTTLDTAVGEAIDKVARALKLDWEGQSSPGPALERVASRGDPTRFQLPMPMLQRKKSVIAFSFSGLKTSVERLIQDQVKIEQDINDIAAAFQLTCIRHIEQKLRLALHQEMIMNKKPLTALVVSGGVASNKMFRSKLEQVAGSYDIPLVCPPPQLCTDNGVMIAWAGLERLEAGLLDEYTITTLPKWPIESLKEKNPL</sequence>
<dbReference type="InterPro" id="IPR022450">
    <property type="entry name" value="TsaD"/>
</dbReference>
<comment type="similarity">
    <text evidence="7">Belongs to the KAE1 / TsaD family.</text>
</comment>
<reference evidence="9 10" key="1">
    <citation type="submission" date="2020-12" db="EMBL/GenBank/DDBJ databases">
        <title>Metabolic potential, ecology and presence of endohyphal bacteria is reflected in genomic diversity of Mucoromycotina.</title>
        <authorList>
            <person name="Muszewska A."/>
            <person name="Okrasinska A."/>
            <person name="Steczkiewicz K."/>
            <person name="Drgas O."/>
            <person name="Orlowska M."/>
            <person name="Perlinska-Lenart U."/>
            <person name="Aleksandrzak-Piekarczyk T."/>
            <person name="Szatraj K."/>
            <person name="Zielenkiewicz U."/>
            <person name="Pilsyk S."/>
            <person name="Malc E."/>
            <person name="Mieczkowski P."/>
            <person name="Kruszewska J.S."/>
            <person name="Biernat P."/>
            <person name="Pawlowska J."/>
        </authorList>
    </citation>
    <scope>NUCLEOTIDE SEQUENCE [LARGE SCALE GENOMIC DNA]</scope>
    <source>
        <strain evidence="9 10">CBS 142.35</strain>
    </source>
</reference>
<evidence type="ECO:0000256" key="7">
    <source>
        <dbReference type="HAMAP-Rule" id="MF_03179"/>
    </source>
</evidence>
<comment type="function">
    <text evidence="7">Required for the formation of a threonylcarbamoyl group on adenosine at position 37 (t(6)A37) in mitochondrial tRNAs that read codons beginning with adenine. Probably involved in the transfer of the threonylcarbamoyl moiety of threonylcarbamoyl-AMP (TC-AMP) to the N6 group of A37. Involved in mitochondrial genome maintenance.</text>
</comment>
<dbReference type="InterPro" id="IPR017861">
    <property type="entry name" value="KAE1/TsaD"/>
</dbReference>
<comment type="caution">
    <text evidence="9">The sequence shown here is derived from an EMBL/GenBank/DDBJ whole genome shotgun (WGS) entry which is preliminary data.</text>
</comment>
<comment type="cofactor">
    <cofactor evidence="7">
        <name>a divalent metal cation</name>
        <dbReference type="ChEBI" id="CHEBI:60240"/>
    </cofactor>
    <text evidence="7">Binds 1 divalent metal cation per subunit.</text>
</comment>
<dbReference type="InterPro" id="IPR000905">
    <property type="entry name" value="Gcp-like_dom"/>
</dbReference>
<comment type="subunit">
    <text evidence="7">Homodimer.</text>
</comment>
<evidence type="ECO:0000256" key="4">
    <source>
        <dbReference type="ARBA" id="ARBA00022723"/>
    </source>
</evidence>
<keyword evidence="4 7" id="KW-0479">Metal-binding</keyword>
<dbReference type="PANTHER" id="PTHR11735">
    <property type="entry name" value="TRNA N6-ADENOSINE THREONYLCARBAMOYLTRANSFERASE"/>
    <property type="match status" value="1"/>
</dbReference>
<evidence type="ECO:0000256" key="3">
    <source>
        <dbReference type="ARBA" id="ARBA00022694"/>
    </source>
</evidence>
<organism evidence="9 10">
    <name type="scientific">Circinella minor</name>
    <dbReference type="NCBI Taxonomy" id="1195481"/>
    <lineage>
        <taxon>Eukaryota</taxon>
        <taxon>Fungi</taxon>
        <taxon>Fungi incertae sedis</taxon>
        <taxon>Mucoromycota</taxon>
        <taxon>Mucoromycotina</taxon>
        <taxon>Mucoromycetes</taxon>
        <taxon>Mucorales</taxon>
        <taxon>Lichtheimiaceae</taxon>
        <taxon>Circinella</taxon>
    </lineage>
</organism>
<name>A0A8H7RX20_9FUNG</name>
<dbReference type="GO" id="GO:0072670">
    <property type="term" value="P:mitochondrial tRNA threonylcarbamoyladenosine modification"/>
    <property type="evidence" value="ECO:0007669"/>
    <property type="project" value="TreeGrafter"/>
</dbReference>
<feature type="domain" description="Gcp-like" evidence="8">
    <location>
        <begin position="59"/>
        <end position="354"/>
    </location>
</feature>
<dbReference type="NCBIfam" id="TIGR00329">
    <property type="entry name" value="gcp_kae1"/>
    <property type="match status" value="1"/>
</dbReference>
<keyword evidence="10" id="KW-1185">Reference proteome</keyword>
<evidence type="ECO:0000313" key="10">
    <source>
        <dbReference type="Proteomes" id="UP000646827"/>
    </source>
</evidence>
<dbReference type="FunFam" id="3.30.420.40:FF:000012">
    <property type="entry name" value="tRNA N6-adenosine threonylcarbamoyltransferase"/>
    <property type="match status" value="1"/>
</dbReference>
<keyword evidence="2 7" id="KW-0808">Transferase</keyword>
<accession>A0A8H7RX20</accession>
<dbReference type="EMBL" id="JAEPRB010000245">
    <property type="protein sequence ID" value="KAG2218205.1"/>
    <property type="molecule type" value="Genomic_DNA"/>
</dbReference>